<keyword evidence="1" id="KW-0449">Lipoprotein</keyword>
<dbReference type="STRING" id="545694.TREPR_2692"/>
<gene>
    <name evidence="1" type="ordered locus">TREPR_2692</name>
</gene>
<reference evidence="2" key="1">
    <citation type="submission" date="2009-12" db="EMBL/GenBank/DDBJ databases">
        <title>Complete sequence of Treponema primitia strain ZAS-2.</title>
        <authorList>
            <person name="Tetu S.G."/>
            <person name="Matson E."/>
            <person name="Ren Q."/>
            <person name="Seshadri R."/>
            <person name="Elbourne L."/>
            <person name="Hassan K.A."/>
            <person name="Durkin A."/>
            <person name="Radune D."/>
            <person name="Mohamoud Y."/>
            <person name="Shay R."/>
            <person name="Jin S."/>
            <person name="Zhang X."/>
            <person name="Lucey K."/>
            <person name="Ballor N.R."/>
            <person name="Ottesen E."/>
            <person name="Rosenthal R."/>
            <person name="Allen A."/>
            <person name="Leadbetter J.R."/>
            <person name="Paulsen I.T."/>
        </authorList>
    </citation>
    <scope>NUCLEOTIDE SEQUENCE [LARGE SCALE GENOMIC DNA]</scope>
    <source>
        <strain evidence="2">ATCC BAA-887 / DSM 12427 / ZAS-2</strain>
    </source>
</reference>
<proteinExistence type="predicted"/>
<dbReference type="EMBL" id="CP001843">
    <property type="protein sequence ID" value="AEF83569.1"/>
    <property type="molecule type" value="Genomic_DNA"/>
</dbReference>
<dbReference type="KEGG" id="tpi:TREPR_2692"/>
<dbReference type="HOGENOM" id="CLU_118622_0_0_12"/>
<sequence>MWYAIIELNKMKTLILIIPLIGLLSCASKPESPQPVAAPPIVAEAPPAEPVPEPVAAPVEEVFDPATVTVQEYTVTKAEIERFVTALNGIVKAGNYNGWLAYLAKAYIDEISSPEFLDRMSKTAPRLVSQKIVLKSAQDYFNHVIVPSRANSRVDDIEFVTHTRVKAITENRITKERLRLYELERIDDLWKIVN</sequence>
<protein>
    <submittedName>
        <fullName evidence="1">Putative lipoprotein</fullName>
    </submittedName>
</protein>
<accession>F5YR44</accession>
<evidence type="ECO:0000313" key="2">
    <source>
        <dbReference type="Proteomes" id="UP000009223"/>
    </source>
</evidence>
<reference evidence="1 2" key="2">
    <citation type="journal article" date="2011" name="ISME J.">
        <title>RNA-seq reveals cooperative metabolic interactions between two termite-gut spirochete species in co-culture.</title>
        <authorList>
            <person name="Rosenthal A.Z."/>
            <person name="Matson E.G."/>
            <person name="Eldar A."/>
            <person name="Leadbetter J.R."/>
        </authorList>
    </citation>
    <scope>NUCLEOTIDE SEQUENCE [LARGE SCALE GENOMIC DNA]</scope>
    <source>
        <strain evidence="2">ATCC BAA-887 / DSM 12427 / ZAS-2</strain>
    </source>
</reference>
<dbReference type="Proteomes" id="UP000009223">
    <property type="component" value="Chromosome"/>
</dbReference>
<dbReference type="AlphaFoldDB" id="F5YR44"/>
<dbReference type="eggNOG" id="ENOG503450S">
    <property type="taxonomic scope" value="Bacteria"/>
</dbReference>
<evidence type="ECO:0000313" key="1">
    <source>
        <dbReference type="EMBL" id="AEF83569.1"/>
    </source>
</evidence>
<organism evidence="1 2">
    <name type="scientific">Treponema primitia (strain ATCC BAA-887 / DSM 12427 / ZAS-2)</name>
    <dbReference type="NCBI Taxonomy" id="545694"/>
    <lineage>
        <taxon>Bacteria</taxon>
        <taxon>Pseudomonadati</taxon>
        <taxon>Spirochaetota</taxon>
        <taxon>Spirochaetia</taxon>
        <taxon>Spirochaetales</taxon>
        <taxon>Treponemataceae</taxon>
        <taxon>Treponema</taxon>
    </lineage>
</organism>
<name>F5YR44_TREPZ</name>
<keyword evidence="2" id="KW-1185">Reference proteome</keyword>